<dbReference type="AlphaFoldDB" id="W2ZXF0"/>
<evidence type="ECO:0000313" key="1">
    <source>
        <dbReference type="EMBL" id="ETP52047.1"/>
    </source>
</evidence>
<accession>W2ZXF0</accession>
<sequence length="131" mass="14775">MKAKSYKPIGTSYIIGRVYRHVKKGRSARLFQIHWLDSQFQNTGETVGVGIVQRGVKNYVALTRVRNPNWRVLVEPDPTDVIDIGADNSDLEEEEIEAFDPGSVLPSSLAEVEAIQNMRFVPREDVEAPSY</sequence>
<dbReference type="EMBL" id="ANIY01000658">
    <property type="protein sequence ID" value="ETP52047.1"/>
    <property type="molecule type" value="Genomic_DNA"/>
</dbReference>
<protein>
    <submittedName>
        <fullName evidence="1">Uncharacterized protein</fullName>
    </submittedName>
</protein>
<reference evidence="1 2" key="1">
    <citation type="submission" date="2013-11" db="EMBL/GenBank/DDBJ databases">
        <title>The Genome Sequence of Phytophthora parasitica P10297.</title>
        <authorList>
            <consortium name="The Broad Institute Genomics Platform"/>
            <person name="Russ C."/>
            <person name="Tyler B."/>
            <person name="Panabieres F."/>
            <person name="Shan W."/>
            <person name="Tripathy S."/>
            <person name="Grunwald N."/>
            <person name="Machado M."/>
            <person name="Johnson C.S."/>
            <person name="Walker B."/>
            <person name="Young S.K."/>
            <person name="Zeng Q."/>
            <person name="Gargeya S."/>
            <person name="Fitzgerald M."/>
            <person name="Haas B."/>
            <person name="Abouelleil A."/>
            <person name="Allen A.W."/>
            <person name="Alvarado L."/>
            <person name="Arachchi H.M."/>
            <person name="Berlin A.M."/>
            <person name="Chapman S.B."/>
            <person name="Gainer-Dewar J."/>
            <person name="Goldberg J."/>
            <person name="Griggs A."/>
            <person name="Gujja S."/>
            <person name="Hansen M."/>
            <person name="Howarth C."/>
            <person name="Imamovic A."/>
            <person name="Ireland A."/>
            <person name="Larimer J."/>
            <person name="McCowan C."/>
            <person name="Murphy C."/>
            <person name="Pearson M."/>
            <person name="Poon T.W."/>
            <person name="Priest M."/>
            <person name="Roberts A."/>
            <person name="Saif S."/>
            <person name="Shea T."/>
            <person name="Sisk P."/>
            <person name="Sykes S."/>
            <person name="Wortman J."/>
            <person name="Nusbaum C."/>
            <person name="Birren B."/>
        </authorList>
    </citation>
    <scope>NUCLEOTIDE SEQUENCE [LARGE SCALE GENOMIC DNA]</scope>
    <source>
        <strain evidence="1 2">P10297</strain>
    </source>
</reference>
<proteinExistence type="predicted"/>
<gene>
    <name evidence="1" type="ORF">F442_02888</name>
</gene>
<dbReference type="OrthoDB" id="117697at2759"/>
<comment type="caution">
    <text evidence="1">The sequence shown here is derived from an EMBL/GenBank/DDBJ whole genome shotgun (WGS) entry which is preliminary data.</text>
</comment>
<evidence type="ECO:0000313" key="2">
    <source>
        <dbReference type="Proteomes" id="UP000018948"/>
    </source>
</evidence>
<name>W2ZXF0_PHYNI</name>
<feature type="non-terminal residue" evidence="1">
    <location>
        <position position="131"/>
    </location>
</feature>
<dbReference type="Proteomes" id="UP000018948">
    <property type="component" value="Unassembled WGS sequence"/>
</dbReference>
<organism evidence="1 2">
    <name type="scientific">Phytophthora nicotianae P10297</name>
    <dbReference type="NCBI Taxonomy" id="1317064"/>
    <lineage>
        <taxon>Eukaryota</taxon>
        <taxon>Sar</taxon>
        <taxon>Stramenopiles</taxon>
        <taxon>Oomycota</taxon>
        <taxon>Peronosporomycetes</taxon>
        <taxon>Peronosporales</taxon>
        <taxon>Peronosporaceae</taxon>
        <taxon>Phytophthora</taxon>
    </lineage>
</organism>